<accession>A0ACC1MUR1</accession>
<name>A0ACC1MUR1_9HYPO</name>
<protein>
    <submittedName>
        <fullName evidence="1">Uncharacterized protein</fullName>
    </submittedName>
</protein>
<keyword evidence="2" id="KW-1185">Reference proteome</keyword>
<comment type="caution">
    <text evidence="1">The sequence shown here is derived from an EMBL/GenBank/DDBJ whole genome shotgun (WGS) entry which is preliminary data.</text>
</comment>
<evidence type="ECO:0000313" key="2">
    <source>
        <dbReference type="Proteomes" id="UP001143910"/>
    </source>
</evidence>
<gene>
    <name evidence="1" type="ORF">NQ176_g8214</name>
</gene>
<proteinExistence type="predicted"/>
<evidence type="ECO:0000313" key="1">
    <source>
        <dbReference type="EMBL" id="KAJ2970384.1"/>
    </source>
</evidence>
<organism evidence="1 2">
    <name type="scientific">Zarea fungicola</name>
    <dbReference type="NCBI Taxonomy" id="93591"/>
    <lineage>
        <taxon>Eukaryota</taxon>
        <taxon>Fungi</taxon>
        <taxon>Dikarya</taxon>
        <taxon>Ascomycota</taxon>
        <taxon>Pezizomycotina</taxon>
        <taxon>Sordariomycetes</taxon>
        <taxon>Hypocreomycetidae</taxon>
        <taxon>Hypocreales</taxon>
        <taxon>Cordycipitaceae</taxon>
        <taxon>Zarea</taxon>
    </lineage>
</organism>
<reference evidence="1" key="1">
    <citation type="submission" date="2022-08" db="EMBL/GenBank/DDBJ databases">
        <title>Genome Sequence of Lecanicillium fungicola.</title>
        <authorList>
            <person name="Buettner E."/>
        </authorList>
    </citation>
    <scope>NUCLEOTIDE SEQUENCE</scope>
    <source>
        <strain evidence="1">Babe33</strain>
    </source>
</reference>
<dbReference type="Proteomes" id="UP001143910">
    <property type="component" value="Unassembled WGS sequence"/>
</dbReference>
<dbReference type="EMBL" id="JANJQO010001546">
    <property type="protein sequence ID" value="KAJ2970384.1"/>
    <property type="molecule type" value="Genomic_DNA"/>
</dbReference>
<sequence length="756" mass="84100">MAANEPSKPQPQRKWVPATFGPEAKSAIRDRERVALGLHALGSDAPFLWAPETFEEEGGNADSIYHTIPSTQPYRNNLTALSQPFNLYFVAYQSHIFVVAPHIGGYIDRVVPHSINNIMTGLLGNDEIVLACCDDGEVYAYYTKEIAEWISSQDKSPLVRPSGFRRPKHPSTKLPSHFFRENVGITAWGLAIHQQSRLIAVSSNRREVTVFACALNGDSEVQDEARPRGHEYLEEMDRDTLVRLRERNWRIVLALGHRTSNIPNISFLDDEDGEADKVAAVDIDGYVWIANIWSSAQPVLCVEPISSSLRRSEENVGEPSRGWGILALQEESFLRVNTLEELLGGRGITDMVSSPPMANIKPCVEAIPDNPCSRIGLVENVPNLPMLFLGNVAFAPLENAPGQAPGEANHESDDDVLSDSDSGEEGPEDEGSEEDVDQDEALEDYNDMDDESDVSWGGDDLIEEAVVESGSEAWTQTGLSASNTAQPAANFESDSAAAGSFIPPTKAPSILHNIMEARRLTKSPHHTGIPDMDANMVYFPHSGRIAPVPQATGQLARFLKRPREATSHLRETPNSFSNSYHLLRMYEKDLEMRSIGKEHLKEVGIYCPNVLRFGNFFDQTLRHVFRATGRMNLVMHVPELSLVVIGSPMGRVLLLTPTRLSARQGMEDDSGGYWSHGLRVEWILPRASDDICHGKHRRPLHGIAIGPVQDQRGVDAEVRDRASTPRRYRLMLHYRNHDIATFEITRQEQTGKLCIF</sequence>